<name>A0ABQ9IDU1_9NEOP</name>
<accession>A0ABQ9IDU1</accession>
<sequence>MSMDHAQPGPSHGGEGSSQGYLGELYSLIQRHVPESSAPSNPYPCPQWAPLEAANLSAEAVDSLLRSLAGDVMFRKYSVQHVMRALEAVLKRGSTVAWWLASLSDCATNAELCSGVMVVPSRFSCELSRGRGGLVCHVGSQGRSGGSQSEEDSLRYELTAPEKSGGYICSGGEICLVIVCLCVHLVDAYAQVQRFSAWWMSLLRFRDSPPGGCVCSGSEILRLVDASAQVQRFSAWWMHLLRFRDSLPGDSLLRCPPGGCVCSGSEILCLVVVSAQVQRFSAWGMRLLRYRDSLPGGCFCSGSEILVSGECICSGSEILRLVEASAQVQRFSPWSICLLRFRDSPPGGYVCSGGEILHRAELSAQVVCLGQLDFVM</sequence>
<organism evidence="1 2">
    <name type="scientific">Dryococelus australis</name>
    <dbReference type="NCBI Taxonomy" id="614101"/>
    <lineage>
        <taxon>Eukaryota</taxon>
        <taxon>Metazoa</taxon>
        <taxon>Ecdysozoa</taxon>
        <taxon>Arthropoda</taxon>
        <taxon>Hexapoda</taxon>
        <taxon>Insecta</taxon>
        <taxon>Pterygota</taxon>
        <taxon>Neoptera</taxon>
        <taxon>Polyneoptera</taxon>
        <taxon>Phasmatodea</taxon>
        <taxon>Verophasmatodea</taxon>
        <taxon>Anareolatae</taxon>
        <taxon>Phasmatidae</taxon>
        <taxon>Eurycanthinae</taxon>
        <taxon>Dryococelus</taxon>
    </lineage>
</organism>
<dbReference type="EMBL" id="JARBHB010000001">
    <property type="protein sequence ID" value="KAJ8894844.1"/>
    <property type="molecule type" value="Genomic_DNA"/>
</dbReference>
<keyword evidence="2" id="KW-1185">Reference proteome</keyword>
<evidence type="ECO:0000313" key="1">
    <source>
        <dbReference type="EMBL" id="KAJ8894844.1"/>
    </source>
</evidence>
<proteinExistence type="predicted"/>
<reference evidence="1 2" key="1">
    <citation type="submission" date="2023-02" db="EMBL/GenBank/DDBJ databases">
        <title>LHISI_Scaffold_Assembly.</title>
        <authorList>
            <person name="Stuart O.P."/>
            <person name="Cleave R."/>
            <person name="Magrath M.J.L."/>
            <person name="Mikheyev A.S."/>
        </authorList>
    </citation>
    <scope>NUCLEOTIDE SEQUENCE [LARGE SCALE GENOMIC DNA]</scope>
    <source>
        <strain evidence="1">Daus_M_001</strain>
        <tissue evidence="1">Leg muscle</tissue>
    </source>
</reference>
<dbReference type="Proteomes" id="UP001159363">
    <property type="component" value="Chromosome 1"/>
</dbReference>
<comment type="caution">
    <text evidence="1">The sequence shown here is derived from an EMBL/GenBank/DDBJ whole genome shotgun (WGS) entry which is preliminary data.</text>
</comment>
<evidence type="ECO:0000313" key="2">
    <source>
        <dbReference type="Proteomes" id="UP001159363"/>
    </source>
</evidence>
<gene>
    <name evidence="1" type="ORF">PR048_000151</name>
</gene>
<protein>
    <submittedName>
        <fullName evidence="1">Uncharacterized protein</fullName>
    </submittedName>
</protein>